<organism evidence="1 2">
    <name type="scientific">Nephila pilipes</name>
    <name type="common">Giant wood spider</name>
    <name type="synonym">Nephila maculata</name>
    <dbReference type="NCBI Taxonomy" id="299642"/>
    <lineage>
        <taxon>Eukaryota</taxon>
        <taxon>Metazoa</taxon>
        <taxon>Ecdysozoa</taxon>
        <taxon>Arthropoda</taxon>
        <taxon>Chelicerata</taxon>
        <taxon>Arachnida</taxon>
        <taxon>Araneae</taxon>
        <taxon>Araneomorphae</taxon>
        <taxon>Entelegynae</taxon>
        <taxon>Araneoidea</taxon>
        <taxon>Nephilidae</taxon>
        <taxon>Nephila</taxon>
    </lineage>
</organism>
<protein>
    <submittedName>
        <fullName evidence="1">Uncharacterized protein</fullName>
    </submittedName>
</protein>
<evidence type="ECO:0000313" key="1">
    <source>
        <dbReference type="EMBL" id="GFS76996.1"/>
    </source>
</evidence>
<gene>
    <name evidence="1" type="ORF">NPIL_41181</name>
</gene>
<reference evidence="1" key="1">
    <citation type="submission" date="2020-08" db="EMBL/GenBank/DDBJ databases">
        <title>Multicomponent nature underlies the extraordinary mechanical properties of spider dragline silk.</title>
        <authorList>
            <person name="Kono N."/>
            <person name="Nakamura H."/>
            <person name="Mori M."/>
            <person name="Yoshida Y."/>
            <person name="Ohtoshi R."/>
            <person name="Malay A.D."/>
            <person name="Moran D.A.P."/>
            <person name="Tomita M."/>
            <person name="Numata K."/>
            <person name="Arakawa K."/>
        </authorList>
    </citation>
    <scope>NUCLEOTIDE SEQUENCE</scope>
</reference>
<dbReference type="EMBL" id="BMAW01096912">
    <property type="protein sequence ID" value="GFS76996.1"/>
    <property type="molecule type" value="Genomic_DNA"/>
</dbReference>
<proteinExistence type="predicted"/>
<keyword evidence="2" id="KW-1185">Reference proteome</keyword>
<dbReference type="Proteomes" id="UP000887013">
    <property type="component" value="Unassembled WGS sequence"/>
</dbReference>
<accession>A0A8X6T6E7</accession>
<evidence type="ECO:0000313" key="2">
    <source>
        <dbReference type="Proteomes" id="UP000887013"/>
    </source>
</evidence>
<dbReference type="AlphaFoldDB" id="A0A8X6T6E7"/>
<sequence length="113" mass="12275">MVGISEISETPLPTGRIPASTISLLSLQCKVRHNYSEKHFTAAAIAAAYAAVPSNATSPHFAGAKAALPKYAAKAVAKRRAFRHFFGWQGIRWRLAQRRPKHTMAAVAAQVLH</sequence>
<comment type="caution">
    <text evidence="1">The sequence shown here is derived from an EMBL/GenBank/DDBJ whole genome shotgun (WGS) entry which is preliminary data.</text>
</comment>
<name>A0A8X6T6E7_NEPPI</name>